<reference evidence="3 4" key="1">
    <citation type="journal article" date="2020" name="Phytopathology">
        <title>Genome Sequence Resources of Colletotrichum truncatum, C. plurivorum, C. musicola, and C. sojae: Four Species Pathogenic to Soybean (Glycine max).</title>
        <authorList>
            <person name="Rogerio F."/>
            <person name="Boufleur T.R."/>
            <person name="Ciampi-Guillardi M."/>
            <person name="Sukno S.A."/>
            <person name="Thon M.R."/>
            <person name="Massola Junior N.S."/>
            <person name="Baroncelli R."/>
        </authorList>
    </citation>
    <scope>NUCLEOTIDE SEQUENCE [LARGE SCALE GENOMIC DNA]</scope>
    <source>
        <strain evidence="3 4">LFN0009</strain>
    </source>
</reference>
<dbReference type="EMBL" id="WIGN01000258">
    <property type="protein sequence ID" value="KAF6802818.1"/>
    <property type="molecule type" value="Genomic_DNA"/>
</dbReference>
<dbReference type="InterPro" id="IPR031352">
    <property type="entry name" value="SesA"/>
</dbReference>
<comment type="caution">
    <text evidence="3">The sequence shown here is derived from an EMBL/GenBank/DDBJ whole genome shotgun (WGS) entry which is preliminary data.</text>
</comment>
<gene>
    <name evidence="3" type="ORF">CSOJ01_11340</name>
</gene>
<evidence type="ECO:0000313" key="3">
    <source>
        <dbReference type="EMBL" id="KAF6802818.1"/>
    </source>
</evidence>
<sequence>MSWAEIVGLITIAIEGINYCVQVYDVIHDTTELPEAFQAVPEGVPLAQNTLALAAEHATTSSASSQDVEVVRSTMNATRKKRRELEKIMRNIRDSRLESGESSPLLAYRSIVLKLGGKDHAVEALMLELLLEVKRLSSNHVFQLAVAEQMQRVEEAIDRLAAMEPSYKDERPVSSRDSFHAGGDINANTGNGVYYNLKGNSRNGNVGNGGRVKNVYHGTGPGAAGIDSDSD</sequence>
<dbReference type="Proteomes" id="UP000652219">
    <property type="component" value="Unassembled WGS sequence"/>
</dbReference>
<proteinExistence type="predicted"/>
<feature type="region of interest" description="Disordered" evidence="1">
    <location>
        <begin position="205"/>
        <end position="231"/>
    </location>
</feature>
<evidence type="ECO:0000259" key="2">
    <source>
        <dbReference type="Pfam" id="PF17107"/>
    </source>
</evidence>
<protein>
    <recommendedName>
        <fullName evidence="2">NACHT-NTPase and P-loop NTPases N-terminal domain-containing protein</fullName>
    </recommendedName>
</protein>
<evidence type="ECO:0000313" key="4">
    <source>
        <dbReference type="Proteomes" id="UP000652219"/>
    </source>
</evidence>
<feature type="domain" description="NACHT-NTPase and P-loop NTPases N-terminal" evidence="2">
    <location>
        <begin position="14"/>
        <end position="136"/>
    </location>
</feature>
<accession>A0A8H6MNU7</accession>
<dbReference type="AlphaFoldDB" id="A0A8H6MNU7"/>
<dbReference type="Pfam" id="PF17107">
    <property type="entry name" value="SesA"/>
    <property type="match status" value="1"/>
</dbReference>
<feature type="compositionally biased region" description="Low complexity" evidence="1">
    <location>
        <begin position="205"/>
        <end position="215"/>
    </location>
</feature>
<organism evidence="3 4">
    <name type="scientific">Colletotrichum sojae</name>
    <dbReference type="NCBI Taxonomy" id="2175907"/>
    <lineage>
        <taxon>Eukaryota</taxon>
        <taxon>Fungi</taxon>
        <taxon>Dikarya</taxon>
        <taxon>Ascomycota</taxon>
        <taxon>Pezizomycotina</taxon>
        <taxon>Sordariomycetes</taxon>
        <taxon>Hypocreomycetidae</taxon>
        <taxon>Glomerellales</taxon>
        <taxon>Glomerellaceae</taxon>
        <taxon>Colletotrichum</taxon>
        <taxon>Colletotrichum orchidearum species complex</taxon>
    </lineage>
</organism>
<keyword evidence="4" id="KW-1185">Reference proteome</keyword>
<evidence type="ECO:0000256" key="1">
    <source>
        <dbReference type="SAM" id="MobiDB-lite"/>
    </source>
</evidence>
<name>A0A8H6MNU7_9PEZI</name>